<accession>A0A455SPW1</accession>
<feature type="transmembrane region" description="Helical" evidence="6">
    <location>
        <begin position="96"/>
        <end position="118"/>
    </location>
</feature>
<evidence type="ECO:0000256" key="6">
    <source>
        <dbReference type="SAM" id="Phobius"/>
    </source>
</evidence>
<dbReference type="AlphaFoldDB" id="A0A455SPW1"/>
<keyword evidence="2" id="KW-1003">Cell membrane</keyword>
<protein>
    <recommendedName>
        <fullName evidence="8">Flippase-like domain-containing protein</fullName>
    </recommendedName>
</protein>
<dbReference type="EMBL" id="AP019376">
    <property type="protein sequence ID" value="BBH89720.1"/>
    <property type="molecule type" value="Genomic_DNA"/>
</dbReference>
<name>A0A455SPW1_9CHLR</name>
<feature type="transmembrane region" description="Helical" evidence="6">
    <location>
        <begin position="300"/>
        <end position="318"/>
    </location>
</feature>
<dbReference type="PANTHER" id="PTHR40277">
    <property type="entry name" value="BLL5419 PROTEIN"/>
    <property type="match status" value="1"/>
</dbReference>
<organism evidence="7">
    <name type="scientific">Thermosporothrix sp. COM3</name>
    <dbReference type="NCBI Taxonomy" id="2490863"/>
    <lineage>
        <taxon>Bacteria</taxon>
        <taxon>Bacillati</taxon>
        <taxon>Chloroflexota</taxon>
        <taxon>Ktedonobacteria</taxon>
        <taxon>Ktedonobacterales</taxon>
        <taxon>Thermosporotrichaceae</taxon>
        <taxon>Thermosporothrix</taxon>
    </lineage>
</organism>
<reference evidence="7" key="1">
    <citation type="submission" date="2018-12" db="EMBL/GenBank/DDBJ databases">
        <title>Novel natural products biosynthetic potential of the class Ktedonobacteria.</title>
        <authorList>
            <person name="Zheng Y."/>
            <person name="Saitou A."/>
            <person name="Wang C.M."/>
            <person name="Toyoda A."/>
            <person name="Minakuchi Y."/>
            <person name="Sekiguchi Y."/>
            <person name="Ueda K."/>
            <person name="Takano H."/>
            <person name="Sakai Y."/>
            <person name="Yokota A."/>
            <person name="Yabe S."/>
        </authorList>
    </citation>
    <scope>NUCLEOTIDE SEQUENCE</scope>
    <source>
        <strain evidence="7">COM3</strain>
    </source>
</reference>
<feature type="transmembrane region" description="Helical" evidence="6">
    <location>
        <begin position="67"/>
        <end position="90"/>
    </location>
</feature>
<sequence length="379" mass="42021">MQSPQHKRLRDFGAFEFSLPAQNHSAPLQQPLSGKEPDPLQPETTLLVQHQTECHSLKAALLRHRTVLFLFVRLSLTITGCFFLITRVIWSSFPQALAHIQGSLLLMGGLIALAGILIQAYRWRSLLLMERIHFEMADLIKLYLLGTFFLYLHPGGALRGEELKARYIGRIARNLHGTQNAAIRNKLVGFLSMLLLTIPSLFFGAQYLSPPLILWFIVLTLCTIAAISVALLLAQLFPELAYGPWSQYPLMVTLMNTGSILNATLRKPHRLGKALLYSTLSWLIVLMNCQAYALALGLQLPLAVCCLALALAELLNHLPLSYNGWGVRELALISAFMAAGISSGQALLLTLILDGQLLGAAFLGRLILQKLQQKKQSRV</sequence>
<dbReference type="InterPro" id="IPR022791">
    <property type="entry name" value="L-PG_synthase/AglD"/>
</dbReference>
<dbReference type="GO" id="GO:0005886">
    <property type="term" value="C:plasma membrane"/>
    <property type="evidence" value="ECO:0007669"/>
    <property type="project" value="UniProtKB-SubCell"/>
</dbReference>
<feature type="transmembrane region" description="Helical" evidence="6">
    <location>
        <begin position="347"/>
        <end position="368"/>
    </location>
</feature>
<evidence type="ECO:0000256" key="4">
    <source>
        <dbReference type="ARBA" id="ARBA00022989"/>
    </source>
</evidence>
<evidence type="ECO:0000256" key="1">
    <source>
        <dbReference type="ARBA" id="ARBA00004651"/>
    </source>
</evidence>
<dbReference type="PANTHER" id="PTHR40277:SF1">
    <property type="entry name" value="BLL5419 PROTEIN"/>
    <property type="match status" value="1"/>
</dbReference>
<gene>
    <name evidence="7" type="ORF">KTC_44710</name>
</gene>
<evidence type="ECO:0000256" key="5">
    <source>
        <dbReference type="ARBA" id="ARBA00023136"/>
    </source>
</evidence>
<dbReference type="Pfam" id="PF03706">
    <property type="entry name" value="LPG_synthase_TM"/>
    <property type="match status" value="1"/>
</dbReference>
<keyword evidence="4 6" id="KW-1133">Transmembrane helix</keyword>
<comment type="subcellular location">
    <subcellularLocation>
        <location evidence="1">Cell membrane</location>
        <topology evidence="1">Multi-pass membrane protein</topology>
    </subcellularLocation>
</comment>
<evidence type="ECO:0000313" key="7">
    <source>
        <dbReference type="EMBL" id="BBH89720.1"/>
    </source>
</evidence>
<feature type="transmembrane region" description="Helical" evidence="6">
    <location>
        <begin position="187"/>
        <end position="205"/>
    </location>
</feature>
<evidence type="ECO:0000256" key="3">
    <source>
        <dbReference type="ARBA" id="ARBA00022692"/>
    </source>
</evidence>
<proteinExistence type="predicted"/>
<keyword evidence="5 6" id="KW-0472">Membrane</keyword>
<keyword evidence="3 6" id="KW-0812">Transmembrane</keyword>
<evidence type="ECO:0000256" key="2">
    <source>
        <dbReference type="ARBA" id="ARBA00022475"/>
    </source>
</evidence>
<feature type="transmembrane region" description="Helical" evidence="6">
    <location>
        <begin position="212"/>
        <end position="233"/>
    </location>
</feature>
<evidence type="ECO:0008006" key="8">
    <source>
        <dbReference type="Google" id="ProtNLM"/>
    </source>
</evidence>